<dbReference type="Gene3D" id="3.90.25.10">
    <property type="entry name" value="UDP-galactose 4-epimerase, domain 1"/>
    <property type="match status" value="1"/>
</dbReference>
<feature type="domain" description="NAD-dependent epimerase/dehydratase" evidence="5">
    <location>
        <begin position="151"/>
        <end position="349"/>
    </location>
</feature>
<feature type="domain" description="NAD(P)-binding" evidence="6">
    <location>
        <begin position="53"/>
        <end position="134"/>
    </location>
</feature>
<keyword evidence="8" id="KW-1185">Reference proteome</keyword>
<dbReference type="AlphaFoldDB" id="A0A2B7Z2P2"/>
<evidence type="ECO:0000313" key="7">
    <source>
        <dbReference type="EMBL" id="PGH27509.1"/>
    </source>
</evidence>
<dbReference type="Gene3D" id="3.40.50.720">
    <property type="entry name" value="NAD(P)-binding Rossmann-like Domain"/>
    <property type="match status" value="1"/>
</dbReference>
<dbReference type="InterPro" id="IPR016040">
    <property type="entry name" value="NAD(P)-bd_dom"/>
</dbReference>
<keyword evidence="3" id="KW-0413">Isomerase</keyword>
<proteinExistence type="predicted"/>
<feature type="region of interest" description="Disordered" evidence="4">
    <location>
        <begin position="1"/>
        <end position="27"/>
    </location>
</feature>
<dbReference type="GO" id="GO:0005829">
    <property type="term" value="C:cytosol"/>
    <property type="evidence" value="ECO:0007669"/>
    <property type="project" value="TreeGrafter"/>
</dbReference>
<comment type="caution">
    <text evidence="7">The sequence shown here is derived from an EMBL/GenBank/DDBJ whole genome shotgun (WGS) entry which is preliminary data.</text>
</comment>
<evidence type="ECO:0000256" key="4">
    <source>
        <dbReference type="SAM" id="MobiDB-lite"/>
    </source>
</evidence>
<dbReference type="InterPro" id="IPR005886">
    <property type="entry name" value="UDP_G4E"/>
</dbReference>
<dbReference type="Proteomes" id="UP000224634">
    <property type="component" value="Unassembled WGS sequence"/>
</dbReference>
<evidence type="ECO:0000259" key="6">
    <source>
        <dbReference type="Pfam" id="PF16363"/>
    </source>
</evidence>
<dbReference type="GO" id="GO:0006012">
    <property type="term" value="P:galactose metabolic process"/>
    <property type="evidence" value="ECO:0007669"/>
    <property type="project" value="InterPro"/>
</dbReference>
<name>A0A2B7Z2P2_POLH7</name>
<dbReference type="Pfam" id="PF01370">
    <property type="entry name" value="Epimerase"/>
    <property type="match status" value="1"/>
</dbReference>
<dbReference type="Pfam" id="PF16363">
    <property type="entry name" value="GDP_Man_Dehyd"/>
    <property type="match status" value="1"/>
</dbReference>
<evidence type="ECO:0000256" key="3">
    <source>
        <dbReference type="ARBA" id="ARBA00023235"/>
    </source>
</evidence>
<dbReference type="InterPro" id="IPR036291">
    <property type="entry name" value="NAD(P)-bd_dom_sf"/>
</dbReference>
<evidence type="ECO:0000313" key="8">
    <source>
        <dbReference type="Proteomes" id="UP000224634"/>
    </source>
</evidence>
<organism evidence="7 8">
    <name type="scientific">Polytolypa hystricis (strain UAMH7299)</name>
    <dbReference type="NCBI Taxonomy" id="1447883"/>
    <lineage>
        <taxon>Eukaryota</taxon>
        <taxon>Fungi</taxon>
        <taxon>Dikarya</taxon>
        <taxon>Ascomycota</taxon>
        <taxon>Pezizomycotina</taxon>
        <taxon>Eurotiomycetes</taxon>
        <taxon>Eurotiomycetidae</taxon>
        <taxon>Onygenales</taxon>
        <taxon>Onygenales incertae sedis</taxon>
        <taxon>Polytolypa</taxon>
    </lineage>
</organism>
<evidence type="ECO:0000259" key="5">
    <source>
        <dbReference type="Pfam" id="PF01370"/>
    </source>
</evidence>
<dbReference type="PANTHER" id="PTHR43725">
    <property type="entry name" value="UDP-GLUCOSE 4-EPIMERASE"/>
    <property type="match status" value="1"/>
</dbReference>
<dbReference type="OrthoDB" id="9402762at2759"/>
<protein>
    <submittedName>
        <fullName evidence="7">UDP-glucose 4-epimerase GalE</fullName>
    </submittedName>
</protein>
<dbReference type="PANTHER" id="PTHR43725:SF3">
    <property type="entry name" value="UDP-GLUCOSE 4-EPIMERASE (EUROFUNG)"/>
    <property type="match status" value="1"/>
</dbReference>
<dbReference type="NCBIfam" id="TIGR01179">
    <property type="entry name" value="galE"/>
    <property type="match status" value="1"/>
</dbReference>
<accession>A0A2B7Z2P2</accession>
<evidence type="ECO:0000256" key="2">
    <source>
        <dbReference type="ARBA" id="ARBA00023027"/>
    </source>
</evidence>
<comment type="cofactor">
    <cofactor evidence="1">
        <name>NAD(+)</name>
        <dbReference type="ChEBI" id="CHEBI:57540"/>
    </cofactor>
</comment>
<dbReference type="EMBL" id="PDNA01000006">
    <property type="protein sequence ID" value="PGH27509.1"/>
    <property type="molecule type" value="Genomic_DNA"/>
</dbReference>
<dbReference type="InterPro" id="IPR001509">
    <property type="entry name" value="Epimerase_deHydtase"/>
</dbReference>
<sequence>MDIVPHTRAPSSDADISAPISRSSTPQTSRSLLFDDIESEAPFYSSIQGDFVLVVGGLGYIGSHTSWELLKAGMNVIIIDNLSNSFKGVLDRLELLRSTHYRQQSDDVVPPVLHFYEADYRDRCAMRALLSKYNHQPGHLPGSPSSSSAIESAITGVIHFAAYKSVSESFQNPLAYYANNVGGMVDFCNLLGELNITTFVFSSSATVYGEFANKGGRLIEEYCDNRGCTGLTNPYGRTKWMCEAILDDLAVSDSRWSIIALRYFNPIGCDESGVLGEDPRDTPNNLMPVVVKVMTGELERLNVYGTDWNTADGTAIRDFIHVSDLARGHLAALTARNTLGQGFKKFNLGTGTGHSVQEIITSMERVSGKSIPVHKTGRREGDVAICIAEPSNSMRSLNWRTNKTLDDCCRDICRFLNLDVSAPQPPREESQKRGTISMGSRCARASGWSGPRSSSTLVCLEKSCGLFFSALFLFLLLLV</sequence>
<keyword evidence="2" id="KW-0520">NAD</keyword>
<dbReference type="GO" id="GO:0003978">
    <property type="term" value="F:UDP-glucose 4-epimerase activity"/>
    <property type="evidence" value="ECO:0007669"/>
    <property type="project" value="InterPro"/>
</dbReference>
<reference evidence="7 8" key="1">
    <citation type="submission" date="2017-10" db="EMBL/GenBank/DDBJ databases">
        <title>Comparative genomics in systemic dimorphic fungi from Ajellomycetaceae.</title>
        <authorList>
            <person name="Munoz J.F."/>
            <person name="Mcewen J.G."/>
            <person name="Clay O.K."/>
            <person name="Cuomo C.A."/>
        </authorList>
    </citation>
    <scope>NUCLEOTIDE SEQUENCE [LARGE SCALE GENOMIC DNA]</scope>
    <source>
        <strain evidence="7 8">UAMH7299</strain>
    </source>
</reference>
<dbReference type="STRING" id="1447883.A0A2B7Z2P2"/>
<dbReference type="SUPFAM" id="SSF51735">
    <property type="entry name" value="NAD(P)-binding Rossmann-fold domains"/>
    <property type="match status" value="1"/>
</dbReference>
<evidence type="ECO:0000256" key="1">
    <source>
        <dbReference type="ARBA" id="ARBA00001911"/>
    </source>
</evidence>
<gene>
    <name evidence="7" type="ORF">AJ80_00750</name>
</gene>